<dbReference type="OrthoDB" id="3226942at2759"/>
<keyword evidence="2" id="KW-1185">Reference proteome</keyword>
<dbReference type="EMBL" id="ML180261">
    <property type="protein sequence ID" value="THU78108.1"/>
    <property type="molecule type" value="Genomic_DNA"/>
</dbReference>
<accession>A0A4S8KRW2</accession>
<organism evidence="1 2">
    <name type="scientific">Dendrothele bispora (strain CBS 962.96)</name>
    <dbReference type="NCBI Taxonomy" id="1314807"/>
    <lineage>
        <taxon>Eukaryota</taxon>
        <taxon>Fungi</taxon>
        <taxon>Dikarya</taxon>
        <taxon>Basidiomycota</taxon>
        <taxon>Agaricomycotina</taxon>
        <taxon>Agaricomycetes</taxon>
        <taxon>Agaricomycetidae</taxon>
        <taxon>Agaricales</taxon>
        <taxon>Agaricales incertae sedis</taxon>
        <taxon>Dendrothele</taxon>
    </lineage>
</organism>
<dbReference type="Proteomes" id="UP000297245">
    <property type="component" value="Unassembled WGS sequence"/>
</dbReference>
<evidence type="ECO:0000313" key="1">
    <source>
        <dbReference type="EMBL" id="THU78108.1"/>
    </source>
</evidence>
<sequence>MAGMGVRDGKNFIAITTDNLTTMISFWRKIETVFPWVITLVCFLHQMNTCIGEICIYAPMKKIISQCSRIVKFFNGSHYTLGAKTCLKTNCESHWYALILHTVSAKSSCSPLQTICCCPDATGEQKTGYLL</sequence>
<gene>
    <name evidence="1" type="ORF">K435DRAFT_889218</name>
</gene>
<protein>
    <recommendedName>
        <fullName evidence="3">DUF659 domain-containing protein</fullName>
    </recommendedName>
</protein>
<evidence type="ECO:0008006" key="3">
    <source>
        <dbReference type="Google" id="ProtNLM"/>
    </source>
</evidence>
<evidence type="ECO:0000313" key="2">
    <source>
        <dbReference type="Proteomes" id="UP000297245"/>
    </source>
</evidence>
<dbReference type="AlphaFoldDB" id="A0A4S8KRW2"/>
<proteinExistence type="predicted"/>
<reference evidence="1 2" key="1">
    <citation type="journal article" date="2019" name="Nat. Ecol. Evol.">
        <title>Megaphylogeny resolves global patterns of mushroom evolution.</title>
        <authorList>
            <person name="Varga T."/>
            <person name="Krizsan K."/>
            <person name="Foldi C."/>
            <person name="Dima B."/>
            <person name="Sanchez-Garcia M."/>
            <person name="Sanchez-Ramirez S."/>
            <person name="Szollosi G.J."/>
            <person name="Szarkandi J.G."/>
            <person name="Papp V."/>
            <person name="Albert L."/>
            <person name="Andreopoulos W."/>
            <person name="Angelini C."/>
            <person name="Antonin V."/>
            <person name="Barry K.W."/>
            <person name="Bougher N.L."/>
            <person name="Buchanan P."/>
            <person name="Buyck B."/>
            <person name="Bense V."/>
            <person name="Catcheside P."/>
            <person name="Chovatia M."/>
            <person name="Cooper J."/>
            <person name="Damon W."/>
            <person name="Desjardin D."/>
            <person name="Finy P."/>
            <person name="Geml J."/>
            <person name="Haridas S."/>
            <person name="Hughes K."/>
            <person name="Justo A."/>
            <person name="Karasinski D."/>
            <person name="Kautmanova I."/>
            <person name="Kiss B."/>
            <person name="Kocsube S."/>
            <person name="Kotiranta H."/>
            <person name="LaButti K.M."/>
            <person name="Lechner B.E."/>
            <person name="Liimatainen K."/>
            <person name="Lipzen A."/>
            <person name="Lukacs Z."/>
            <person name="Mihaltcheva S."/>
            <person name="Morgado L.N."/>
            <person name="Niskanen T."/>
            <person name="Noordeloos M.E."/>
            <person name="Ohm R.A."/>
            <person name="Ortiz-Santana B."/>
            <person name="Ovrebo C."/>
            <person name="Racz N."/>
            <person name="Riley R."/>
            <person name="Savchenko A."/>
            <person name="Shiryaev A."/>
            <person name="Soop K."/>
            <person name="Spirin V."/>
            <person name="Szebenyi C."/>
            <person name="Tomsovsky M."/>
            <person name="Tulloss R.E."/>
            <person name="Uehling J."/>
            <person name="Grigoriev I.V."/>
            <person name="Vagvolgyi C."/>
            <person name="Papp T."/>
            <person name="Martin F.M."/>
            <person name="Miettinen O."/>
            <person name="Hibbett D.S."/>
            <person name="Nagy L.G."/>
        </authorList>
    </citation>
    <scope>NUCLEOTIDE SEQUENCE [LARGE SCALE GENOMIC DNA]</scope>
    <source>
        <strain evidence="1 2">CBS 962.96</strain>
    </source>
</reference>
<name>A0A4S8KRW2_DENBC</name>